<dbReference type="AlphaFoldDB" id="A2C3B7"/>
<dbReference type="Proteomes" id="UP000002592">
    <property type="component" value="Chromosome"/>
</dbReference>
<protein>
    <submittedName>
        <fullName evidence="1">Uncharacterized protein</fullName>
    </submittedName>
</protein>
<gene>
    <name evidence="1" type="ordered locus">NATL1_14191</name>
</gene>
<proteinExistence type="predicted"/>
<organism evidence="1 2">
    <name type="scientific">Prochlorococcus marinus (strain NATL1A)</name>
    <dbReference type="NCBI Taxonomy" id="167555"/>
    <lineage>
        <taxon>Bacteria</taxon>
        <taxon>Bacillati</taxon>
        <taxon>Cyanobacteriota</taxon>
        <taxon>Cyanophyceae</taxon>
        <taxon>Synechococcales</taxon>
        <taxon>Prochlorococcaceae</taxon>
        <taxon>Prochlorococcus</taxon>
    </lineage>
</organism>
<dbReference type="EMBL" id="CP000553">
    <property type="protein sequence ID" value="ABM75977.1"/>
    <property type="molecule type" value="Genomic_DNA"/>
</dbReference>
<dbReference type="HOGENOM" id="CLU_3366577_0_0_3"/>
<evidence type="ECO:0000313" key="2">
    <source>
        <dbReference type="Proteomes" id="UP000002592"/>
    </source>
</evidence>
<accession>A2C3B7</accession>
<name>A2C3B7_PROM1</name>
<reference evidence="2" key="1">
    <citation type="journal article" date="2007" name="PLoS Genet.">
        <title>Patterns and implications of gene gain and loss in the evolution of Prochlorococcus.</title>
        <authorList>
            <person name="Kettler G.C."/>
            <person name="Martiny A.C."/>
            <person name="Huang K."/>
            <person name="Zucker J."/>
            <person name="Coleman M.L."/>
            <person name="Rodrigue S."/>
            <person name="Chen F."/>
            <person name="Lapidus A."/>
            <person name="Ferriera S."/>
            <person name="Johnson J."/>
            <person name="Steglich C."/>
            <person name="Church G.M."/>
            <person name="Richardson P."/>
            <person name="Chisholm S.W."/>
        </authorList>
    </citation>
    <scope>NUCLEOTIDE SEQUENCE [LARGE SCALE GENOMIC DNA]</scope>
    <source>
        <strain evidence="2">NATL1A</strain>
    </source>
</reference>
<evidence type="ECO:0000313" key="1">
    <source>
        <dbReference type="EMBL" id="ABM75977.1"/>
    </source>
</evidence>
<dbReference type="KEGG" id="pme:NATL1_14191"/>
<sequence>MENQVKQPEFLIEYFSGIEKGDFYEEPVQVEYPDW</sequence>